<evidence type="ECO:0000313" key="3">
    <source>
        <dbReference type="EMBL" id="CAK7932665.1"/>
    </source>
</evidence>
<dbReference type="Proteomes" id="UP001162060">
    <property type="component" value="Unassembled WGS sequence"/>
</dbReference>
<dbReference type="EMBL" id="CAKLBY020000190">
    <property type="protein sequence ID" value="CAK7932665.1"/>
    <property type="molecule type" value="Genomic_DNA"/>
</dbReference>
<dbReference type="Pfam" id="PF25597">
    <property type="entry name" value="SH3_retrovirus"/>
    <property type="match status" value="1"/>
</dbReference>
<dbReference type="AlphaFoldDB" id="A0AAV1UDP2"/>
<proteinExistence type="predicted"/>
<sequence length="250" mass="28913">MFLGYADNVKEYRLYDLDNLKVKTSRSVKLDEREVVGIYDTRSPQLETIVRVTTEHDDENLSPVEIEQLTDEPMEVDEDPGMDVEMDKVDKMEHEQMVNYPRLWSSGPTPVGHELTEYSPPQPIFEEDRLVFHPETTFARRSREPALLLEDEKNDDEAQKPEWRDGPPSPKRARIDDEELLAEAALLYAANFDGIPDTPNTCARSIPSGEADVWSKAIDAELHSHAQNHTWTLFRRKNYNPFDWVPLGFR</sequence>
<reference evidence="3" key="1">
    <citation type="submission" date="2024-01" db="EMBL/GenBank/DDBJ databases">
        <authorList>
            <person name="Webb A."/>
        </authorList>
    </citation>
    <scope>NUCLEOTIDE SEQUENCE</scope>
    <source>
        <strain evidence="3">Pm1</strain>
    </source>
</reference>
<organism evidence="3 4">
    <name type="scientific">Peronospora matthiolae</name>
    <dbReference type="NCBI Taxonomy" id="2874970"/>
    <lineage>
        <taxon>Eukaryota</taxon>
        <taxon>Sar</taxon>
        <taxon>Stramenopiles</taxon>
        <taxon>Oomycota</taxon>
        <taxon>Peronosporomycetes</taxon>
        <taxon>Peronosporales</taxon>
        <taxon>Peronosporaceae</taxon>
        <taxon>Peronospora</taxon>
    </lineage>
</organism>
<accession>A0AAV1UDP2</accession>
<feature type="region of interest" description="Disordered" evidence="1">
    <location>
        <begin position="142"/>
        <end position="173"/>
    </location>
</feature>
<evidence type="ECO:0000259" key="2">
    <source>
        <dbReference type="Pfam" id="PF25597"/>
    </source>
</evidence>
<dbReference type="InterPro" id="IPR057670">
    <property type="entry name" value="SH3_retrovirus"/>
</dbReference>
<feature type="domain" description="Retroviral polymerase SH3-like" evidence="2">
    <location>
        <begin position="1"/>
        <end position="35"/>
    </location>
</feature>
<feature type="compositionally biased region" description="Basic and acidic residues" evidence="1">
    <location>
        <begin position="156"/>
        <end position="165"/>
    </location>
</feature>
<evidence type="ECO:0000256" key="1">
    <source>
        <dbReference type="SAM" id="MobiDB-lite"/>
    </source>
</evidence>
<gene>
    <name evidence="3" type="ORF">PM001_LOCUS17815</name>
</gene>
<evidence type="ECO:0000313" key="4">
    <source>
        <dbReference type="Proteomes" id="UP001162060"/>
    </source>
</evidence>
<comment type="caution">
    <text evidence="3">The sequence shown here is derived from an EMBL/GenBank/DDBJ whole genome shotgun (WGS) entry which is preliminary data.</text>
</comment>
<name>A0AAV1UDP2_9STRA</name>
<protein>
    <recommendedName>
        <fullName evidence="2">Retroviral polymerase SH3-like domain-containing protein</fullName>
    </recommendedName>
</protein>